<dbReference type="EMBL" id="JAAKZG010000004">
    <property type="protein sequence ID" value="NGN41791.1"/>
    <property type="molecule type" value="Genomic_DNA"/>
</dbReference>
<evidence type="ECO:0000256" key="1">
    <source>
        <dbReference type="SAM" id="Phobius"/>
    </source>
</evidence>
<proteinExistence type="predicted"/>
<feature type="transmembrane region" description="Helical" evidence="1">
    <location>
        <begin position="16"/>
        <end position="36"/>
    </location>
</feature>
<sequence>MLRNEPIHPLLVSRKPAYLIASLVVIVGLVGLAFGYSTLTGRPAPMPVAAAGAQPGDDSVRSASSVDLRNTISRQASEWGVRTCLPQIALVSDFLTVNRSYAALSQRVDGAVDAEAFTSTIAARDPQGIETVSTFVSTPVGESGCNSSYQAVASFAVSCEVAHREYFPSFNEPLSFSDRVRAYTNGQESHLFLLPIGDIGCTAVKTQTLY</sequence>
<evidence type="ECO:0000313" key="2">
    <source>
        <dbReference type="EMBL" id="NGN41791.1"/>
    </source>
</evidence>
<dbReference type="Proteomes" id="UP000481252">
    <property type="component" value="Unassembled WGS sequence"/>
</dbReference>
<comment type="caution">
    <text evidence="2">The sequence shown here is derived from an EMBL/GenBank/DDBJ whole genome shotgun (WGS) entry which is preliminary data.</text>
</comment>
<gene>
    <name evidence="2" type="ORF">G6N74_11990</name>
</gene>
<name>A0A7C9VCZ6_9HYPH</name>
<dbReference type="RefSeq" id="WP_165117534.1">
    <property type="nucleotide sequence ID" value="NZ_JAAKZG010000004.1"/>
</dbReference>
<keyword evidence="1" id="KW-1133">Transmembrane helix</keyword>
<evidence type="ECO:0000313" key="3">
    <source>
        <dbReference type="Proteomes" id="UP000481252"/>
    </source>
</evidence>
<keyword evidence="1" id="KW-0472">Membrane</keyword>
<protein>
    <submittedName>
        <fullName evidence="2">Uncharacterized protein</fullName>
    </submittedName>
</protein>
<organism evidence="2 3">
    <name type="scientific">Mesorhizobium zhangyense</name>
    <dbReference type="NCBI Taxonomy" id="1776730"/>
    <lineage>
        <taxon>Bacteria</taxon>
        <taxon>Pseudomonadati</taxon>
        <taxon>Pseudomonadota</taxon>
        <taxon>Alphaproteobacteria</taxon>
        <taxon>Hyphomicrobiales</taxon>
        <taxon>Phyllobacteriaceae</taxon>
        <taxon>Mesorhizobium</taxon>
    </lineage>
</organism>
<reference evidence="2 3" key="1">
    <citation type="submission" date="2020-02" db="EMBL/GenBank/DDBJ databases">
        <title>Genome sequence of the type strain CGMCC 1.15528 of Mesorhizobium zhangyense.</title>
        <authorList>
            <person name="Gao J."/>
            <person name="Sun J."/>
        </authorList>
    </citation>
    <scope>NUCLEOTIDE SEQUENCE [LARGE SCALE GENOMIC DNA]</scope>
    <source>
        <strain evidence="2 3">CGMCC 1.15528</strain>
    </source>
</reference>
<dbReference type="AlphaFoldDB" id="A0A7C9VCZ6"/>
<keyword evidence="3" id="KW-1185">Reference proteome</keyword>
<accession>A0A7C9VCZ6</accession>
<keyword evidence="1" id="KW-0812">Transmembrane</keyword>